<name>A0AA86Q161_9EUKA</name>
<organism evidence="1">
    <name type="scientific">Hexamita inflata</name>
    <dbReference type="NCBI Taxonomy" id="28002"/>
    <lineage>
        <taxon>Eukaryota</taxon>
        <taxon>Metamonada</taxon>
        <taxon>Diplomonadida</taxon>
        <taxon>Hexamitidae</taxon>
        <taxon>Hexamitinae</taxon>
        <taxon>Hexamita</taxon>
    </lineage>
</organism>
<comment type="caution">
    <text evidence="1">The sequence shown here is derived from an EMBL/GenBank/DDBJ whole genome shotgun (WGS) entry which is preliminary data.</text>
</comment>
<evidence type="ECO:0000313" key="1">
    <source>
        <dbReference type="EMBL" id="CAI9947643.1"/>
    </source>
</evidence>
<sequence length="197" mass="22425">MYSLSPQLKYSACVSSFYLFSRRPNAVLVPVSPLLSLFSSLQSPAAQSKMSIILPAQSLGEFVYSMAAAVQQKARHTDSHNHQQKKPTTQQIAVSWVLTRLFLAMLASNKLAGIVYFLLTDSIWLYFQHTFKRIMTPQEAFAKTLCVKFVSLYLFREERAVKRTVISGALDVVFNVVKRYLVYRKKQEQQSSTQSQV</sequence>
<dbReference type="EMBL" id="CATOUU010000778">
    <property type="protein sequence ID" value="CAI9947643.1"/>
    <property type="molecule type" value="Genomic_DNA"/>
</dbReference>
<gene>
    <name evidence="1" type="ORF">HINF_LOCUS35288</name>
    <name evidence="2" type="ORF">HINF_LOCUS59148</name>
</gene>
<accession>A0AA86Q161</accession>
<evidence type="ECO:0000313" key="2">
    <source>
        <dbReference type="EMBL" id="CAL6078945.1"/>
    </source>
</evidence>
<protein>
    <submittedName>
        <fullName evidence="2">Hypothetical_protein</fullName>
    </submittedName>
</protein>
<dbReference type="Proteomes" id="UP001642409">
    <property type="component" value="Unassembled WGS sequence"/>
</dbReference>
<dbReference type="EMBL" id="CAXDID020000337">
    <property type="protein sequence ID" value="CAL6078945.1"/>
    <property type="molecule type" value="Genomic_DNA"/>
</dbReference>
<reference evidence="1" key="1">
    <citation type="submission" date="2023-06" db="EMBL/GenBank/DDBJ databases">
        <authorList>
            <person name="Kurt Z."/>
        </authorList>
    </citation>
    <scope>NUCLEOTIDE SEQUENCE</scope>
</reference>
<keyword evidence="3" id="KW-1185">Reference proteome</keyword>
<evidence type="ECO:0000313" key="3">
    <source>
        <dbReference type="Proteomes" id="UP001642409"/>
    </source>
</evidence>
<proteinExistence type="predicted"/>
<reference evidence="2 3" key="2">
    <citation type="submission" date="2024-07" db="EMBL/GenBank/DDBJ databases">
        <authorList>
            <person name="Akdeniz Z."/>
        </authorList>
    </citation>
    <scope>NUCLEOTIDE SEQUENCE [LARGE SCALE GENOMIC DNA]</scope>
</reference>
<dbReference type="AlphaFoldDB" id="A0AA86Q161"/>